<comment type="catalytic activity">
    <reaction evidence="2">
        <text>N(6)-(dimethylallyl)adenosine 5'-phosphate + H2O = N(6)-dimethylallyladenine + D-ribose 5-phosphate</text>
        <dbReference type="Rhea" id="RHEA:48560"/>
        <dbReference type="ChEBI" id="CHEBI:15377"/>
        <dbReference type="ChEBI" id="CHEBI:17660"/>
        <dbReference type="ChEBI" id="CHEBI:57526"/>
        <dbReference type="ChEBI" id="CHEBI:78346"/>
        <dbReference type="EC" id="3.2.2.n1"/>
    </reaction>
</comment>
<sequence>MAGRASSQGRSIAVFCGARAGAHARHLQVAGQFGEALARRGAGLVYGACGLGVMGAVAGAVTAAGGSVTGVIPHHLYERERPDLAGGDIYVVRSMHERKALMYRLSSGFAVLPGGLGTLDELMEVATWNQLRLHEKPVVLINQGGFFDPLIAMLDHVVAEGFLTHEERAAIRATADLDDALDWLGLRDPEDMPDTPDAPLAPGTPAVSETPAAAVMTAAGGD</sequence>
<reference evidence="4 5" key="1">
    <citation type="journal article" date="2019" name="Int. J. Syst. Evol. Microbiol.">
        <title>The Global Catalogue of Microorganisms (GCM) 10K type strain sequencing project: providing services to taxonomists for standard genome sequencing and annotation.</title>
        <authorList>
            <consortium name="The Broad Institute Genomics Platform"/>
            <consortium name="The Broad Institute Genome Sequencing Center for Infectious Disease"/>
            <person name="Wu L."/>
            <person name="Ma J."/>
        </authorList>
    </citation>
    <scope>NUCLEOTIDE SEQUENCE [LARGE SCALE GENOMIC DNA]</scope>
    <source>
        <strain evidence="4 5">JCM 13929</strain>
    </source>
</reference>
<keyword evidence="5" id="KW-1185">Reference proteome</keyword>
<keyword evidence="2" id="KW-0203">Cytokinin biosynthesis</keyword>
<proteinExistence type="inferred from homology"/>
<dbReference type="RefSeq" id="WP_346115366.1">
    <property type="nucleotide sequence ID" value="NZ_BAAAMU010000231.1"/>
</dbReference>
<name>A0ABN2I1P0_9ACTN</name>
<evidence type="ECO:0000256" key="2">
    <source>
        <dbReference type="RuleBase" id="RU363015"/>
    </source>
</evidence>
<protein>
    <recommendedName>
        <fullName evidence="2">Cytokinin riboside 5'-monophosphate phosphoribohydrolase</fullName>
        <ecNumber evidence="2">3.2.2.n1</ecNumber>
    </recommendedName>
</protein>
<dbReference type="NCBIfam" id="TIGR00730">
    <property type="entry name" value="Rossman fold protein, TIGR00730 family"/>
    <property type="match status" value="1"/>
</dbReference>
<gene>
    <name evidence="4" type="ORF">GCM10009733_110340</name>
</gene>
<dbReference type="Gene3D" id="3.40.50.450">
    <property type="match status" value="1"/>
</dbReference>
<organism evidence="4 5">
    <name type="scientific">Nonomuraea maheshkhaliensis</name>
    <dbReference type="NCBI Taxonomy" id="419590"/>
    <lineage>
        <taxon>Bacteria</taxon>
        <taxon>Bacillati</taxon>
        <taxon>Actinomycetota</taxon>
        <taxon>Actinomycetes</taxon>
        <taxon>Streptosporangiales</taxon>
        <taxon>Streptosporangiaceae</taxon>
        <taxon>Nonomuraea</taxon>
    </lineage>
</organism>
<dbReference type="SUPFAM" id="SSF102405">
    <property type="entry name" value="MCP/YpsA-like"/>
    <property type="match status" value="1"/>
</dbReference>
<evidence type="ECO:0000256" key="3">
    <source>
        <dbReference type="SAM" id="MobiDB-lite"/>
    </source>
</evidence>
<dbReference type="PANTHER" id="PTHR31223">
    <property type="entry name" value="LOG FAMILY PROTEIN YJL055W"/>
    <property type="match status" value="1"/>
</dbReference>
<comment type="catalytic activity">
    <reaction evidence="2">
        <text>9-ribosyl-trans-zeatin 5'-phosphate + H2O = trans-zeatin + D-ribose 5-phosphate</text>
        <dbReference type="Rhea" id="RHEA:48564"/>
        <dbReference type="ChEBI" id="CHEBI:15377"/>
        <dbReference type="ChEBI" id="CHEBI:16522"/>
        <dbReference type="ChEBI" id="CHEBI:78346"/>
        <dbReference type="ChEBI" id="CHEBI:87947"/>
        <dbReference type="EC" id="3.2.2.n1"/>
    </reaction>
</comment>
<dbReference type="PANTHER" id="PTHR31223:SF70">
    <property type="entry name" value="LOG FAMILY PROTEIN YJL055W"/>
    <property type="match status" value="1"/>
</dbReference>
<dbReference type="EMBL" id="BAAAMU010000231">
    <property type="protein sequence ID" value="GAA1697040.1"/>
    <property type="molecule type" value="Genomic_DNA"/>
</dbReference>
<feature type="region of interest" description="Disordered" evidence="3">
    <location>
        <begin position="186"/>
        <end position="209"/>
    </location>
</feature>
<dbReference type="Proteomes" id="UP001500064">
    <property type="component" value="Unassembled WGS sequence"/>
</dbReference>
<keyword evidence="2" id="KW-0378">Hydrolase</keyword>
<evidence type="ECO:0000313" key="4">
    <source>
        <dbReference type="EMBL" id="GAA1697040.1"/>
    </source>
</evidence>
<dbReference type="InterPro" id="IPR005269">
    <property type="entry name" value="LOG"/>
</dbReference>
<accession>A0ABN2I1P0</accession>
<evidence type="ECO:0000256" key="1">
    <source>
        <dbReference type="ARBA" id="ARBA00006763"/>
    </source>
</evidence>
<comment type="caution">
    <text evidence="4">The sequence shown here is derived from an EMBL/GenBank/DDBJ whole genome shotgun (WGS) entry which is preliminary data.</text>
</comment>
<dbReference type="Pfam" id="PF03641">
    <property type="entry name" value="Lysine_decarbox"/>
    <property type="match status" value="1"/>
</dbReference>
<evidence type="ECO:0000313" key="5">
    <source>
        <dbReference type="Proteomes" id="UP001500064"/>
    </source>
</evidence>
<dbReference type="EC" id="3.2.2.n1" evidence="2"/>
<comment type="similarity">
    <text evidence="1 2">Belongs to the LOG family.</text>
</comment>
<dbReference type="InterPro" id="IPR031100">
    <property type="entry name" value="LOG_fam"/>
</dbReference>